<dbReference type="InterPro" id="IPR002059">
    <property type="entry name" value="CSP_DNA-bd"/>
</dbReference>
<dbReference type="Gene3D" id="2.40.50.140">
    <property type="entry name" value="Nucleic acid-binding proteins"/>
    <property type="match status" value="1"/>
</dbReference>
<feature type="non-terminal residue" evidence="2">
    <location>
        <position position="39"/>
    </location>
</feature>
<feature type="domain" description="CSD" evidence="1">
    <location>
        <begin position="1"/>
        <end position="39"/>
    </location>
</feature>
<dbReference type="InterPro" id="IPR012340">
    <property type="entry name" value="NA-bd_OB-fold"/>
</dbReference>
<protein>
    <recommendedName>
        <fullName evidence="1">CSD domain-containing protein</fullName>
    </recommendedName>
</protein>
<dbReference type="InterPro" id="IPR019844">
    <property type="entry name" value="CSD_CS"/>
</dbReference>
<dbReference type="PROSITE" id="PS51857">
    <property type="entry name" value="CSD_2"/>
    <property type="match status" value="1"/>
</dbReference>
<dbReference type="PROSITE" id="PS00352">
    <property type="entry name" value="CSD_1"/>
    <property type="match status" value="1"/>
</dbReference>
<comment type="caution">
    <text evidence="2">The sequence shown here is derived from an EMBL/GenBank/DDBJ whole genome shotgun (WGS) entry which is preliminary data.</text>
</comment>
<dbReference type="GO" id="GO:0003676">
    <property type="term" value="F:nucleic acid binding"/>
    <property type="evidence" value="ECO:0007669"/>
    <property type="project" value="InterPro"/>
</dbReference>
<proteinExistence type="predicted"/>
<sequence>MEGKIKRLIRGRGFGFISAEDGSEVFFHRSALEGMNFDT</sequence>
<dbReference type="EMBL" id="BARU01014100">
    <property type="protein sequence ID" value="GAH31387.1"/>
    <property type="molecule type" value="Genomic_DNA"/>
</dbReference>
<gene>
    <name evidence="2" type="ORF">S03H2_25089</name>
</gene>
<dbReference type="SUPFAM" id="SSF50249">
    <property type="entry name" value="Nucleic acid-binding proteins"/>
    <property type="match status" value="1"/>
</dbReference>
<dbReference type="AlphaFoldDB" id="X1EFI3"/>
<accession>X1EFI3</accession>
<organism evidence="2">
    <name type="scientific">marine sediment metagenome</name>
    <dbReference type="NCBI Taxonomy" id="412755"/>
    <lineage>
        <taxon>unclassified sequences</taxon>
        <taxon>metagenomes</taxon>
        <taxon>ecological metagenomes</taxon>
    </lineage>
</organism>
<evidence type="ECO:0000313" key="2">
    <source>
        <dbReference type="EMBL" id="GAH31387.1"/>
    </source>
</evidence>
<name>X1EFI3_9ZZZZ</name>
<reference evidence="2" key="1">
    <citation type="journal article" date="2014" name="Front. Microbiol.">
        <title>High frequency of phylogenetically diverse reductive dehalogenase-homologous genes in deep subseafloor sedimentary metagenomes.</title>
        <authorList>
            <person name="Kawai M."/>
            <person name="Futagami T."/>
            <person name="Toyoda A."/>
            <person name="Takaki Y."/>
            <person name="Nishi S."/>
            <person name="Hori S."/>
            <person name="Arai W."/>
            <person name="Tsubouchi T."/>
            <person name="Morono Y."/>
            <person name="Uchiyama I."/>
            <person name="Ito T."/>
            <person name="Fujiyama A."/>
            <person name="Inagaki F."/>
            <person name="Takami H."/>
        </authorList>
    </citation>
    <scope>NUCLEOTIDE SEQUENCE</scope>
    <source>
        <strain evidence="2">Expedition CK06-06</strain>
    </source>
</reference>
<dbReference type="Pfam" id="PF00313">
    <property type="entry name" value="CSD"/>
    <property type="match status" value="1"/>
</dbReference>
<evidence type="ECO:0000259" key="1">
    <source>
        <dbReference type="PROSITE" id="PS51857"/>
    </source>
</evidence>